<keyword evidence="6" id="KW-0520">NAD</keyword>
<keyword evidence="7" id="KW-0808">Transferase</keyword>
<dbReference type="EC" id="2.5.1.46" evidence="5"/>
<proteinExistence type="inferred from homology"/>
<evidence type="ECO:0000256" key="1">
    <source>
        <dbReference type="ARBA" id="ARBA00000952"/>
    </source>
</evidence>
<dbReference type="InterPro" id="IPR036982">
    <property type="entry name" value="Deoxyhypusine_synthase_sf"/>
</dbReference>
<dbReference type="GO" id="GO:0034038">
    <property type="term" value="F:deoxyhypusine synthase activity"/>
    <property type="evidence" value="ECO:0007669"/>
    <property type="project" value="UniProtKB-EC"/>
</dbReference>
<evidence type="ECO:0000313" key="7">
    <source>
        <dbReference type="EMBL" id="KAK4656236.1"/>
    </source>
</evidence>
<dbReference type="InterPro" id="IPR002773">
    <property type="entry name" value="Deoxyhypusine_synthase"/>
</dbReference>
<comment type="function">
    <text evidence="2">Catalyzes the NAD-dependent oxidative cleavage of spermidine and the subsequent transfer of the butylamine moiety of spermidine to the epsilon-amino group of a specific lysine residue of the eIF-5A precursor protein to form the intermediate deoxyhypusine residue.</text>
</comment>
<protein>
    <recommendedName>
        <fullName evidence="5">deoxyhypusine synthase</fullName>
        <ecNumber evidence="5">2.5.1.46</ecNumber>
    </recommendedName>
</protein>
<organism evidence="7 8">
    <name type="scientific">Podospora pseudocomata</name>
    <dbReference type="NCBI Taxonomy" id="2093779"/>
    <lineage>
        <taxon>Eukaryota</taxon>
        <taxon>Fungi</taxon>
        <taxon>Dikarya</taxon>
        <taxon>Ascomycota</taxon>
        <taxon>Pezizomycotina</taxon>
        <taxon>Sordariomycetes</taxon>
        <taxon>Sordariomycetidae</taxon>
        <taxon>Sordariales</taxon>
        <taxon>Podosporaceae</taxon>
        <taxon>Podospora</taxon>
    </lineage>
</organism>
<dbReference type="PANTHER" id="PTHR11703:SF0">
    <property type="entry name" value="DEOXYHYPUSINE SYNTHASE"/>
    <property type="match status" value="1"/>
</dbReference>
<dbReference type="SUPFAM" id="SSF52467">
    <property type="entry name" value="DHS-like NAD/FAD-binding domain"/>
    <property type="match status" value="1"/>
</dbReference>
<evidence type="ECO:0000256" key="2">
    <source>
        <dbReference type="ARBA" id="ARBA00002823"/>
    </source>
</evidence>
<evidence type="ECO:0000256" key="3">
    <source>
        <dbReference type="ARBA" id="ARBA00005041"/>
    </source>
</evidence>
<dbReference type="EMBL" id="JAFFHA010000005">
    <property type="protein sequence ID" value="KAK4656236.1"/>
    <property type="molecule type" value="Genomic_DNA"/>
</dbReference>
<comment type="similarity">
    <text evidence="4">Belongs to the deoxyhypusine synthase family.</text>
</comment>
<gene>
    <name evidence="7" type="primary">DYS1</name>
    <name evidence="7" type="ORF">QC762_309530</name>
</gene>
<evidence type="ECO:0000313" key="8">
    <source>
        <dbReference type="Proteomes" id="UP001323405"/>
    </source>
</evidence>
<dbReference type="Pfam" id="PF01916">
    <property type="entry name" value="DS"/>
    <property type="match status" value="1"/>
</dbReference>
<dbReference type="NCBIfam" id="TIGR00321">
    <property type="entry name" value="dhys"/>
    <property type="match status" value="1"/>
</dbReference>
<keyword evidence="8" id="KW-1185">Reference proteome</keyword>
<dbReference type="GeneID" id="87909158"/>
<name>A0ABR0GKG7_9PEZI</name>
<evidence type="ECO:0000256" key="6">
    <source>
        <dbReference type="ARBA" id="ARBA00023027"/>
    </source>
</evidence>
<accession>A0ABR0GKG7</accession>
<comment type="pathway">
    <text evidence="3">Protein modification; eIF5A hypusination.</text>
</comment>
<comment type="catalytic activity">
    <reaction evidence="1">
        <text>[eIF5A protein]-L-lysine + spermidine = [eIF5A protein]-deoxyhypusine + propane-1,3-diamine</text>
        <dbReference type="Rhea" id="RHEA:33299"/>
        <dbReference type="Rhea" id="RHEA-COMP:10143"/>
        <dbReference type="Rhea" id="RHEA-COMP:10144"/>
        <dbReference type="ChEBI" id="CHEBI:29969"/>
        <dbReference type="ChEBI" id="CHEBI:57484"/>
        <dbReference type="ChEBI" id="CHEBI:57834"/>
        <dbReference type="ChEBI" id="CHEBI:82657"/>
        <dbReference type="EC" id="2.5.1.46"/>
    </reaction>
</comment>
<reference evidence="7 8" key="1">
    <citation type="journal article" date="2023" name="bioRxiv">
        <title>High-quality genome assemblies of four members of thePodospora anserinaspecies complex.</title>
        <authorList>
            <person name="Ament-Velasquez S.L."/>
            <person name="Vogan A.A."/>
            <person name="Wallerman O."/>
            <person name="Hartmann F."/>
            <person name="Gautier V."/>
            <person name="Silar P."/>
            <person name="Giraud T."/>
            <person name="Johannesson H."/>
        </authorList>
    </citation>
    <scope>NUCLEOTIDE SEQUENCE [LARGE SCALE GENOMIC DNA]</scope>
    <source>
        <strain evidence="7 8">CBS 415.72m</strain>
    </source>
</reference>
<dbReference type="InterPro" id="IPR029035">
    <property type="entry name" value="DHS-like_NAD/FAD-binding_dom"/>
</dbReference>
<comment type="caution">
    <text evidence="7">The sequence shown here is derived from an EMBL/GenBank/DDBJ whole genome shotgun (WGS) entry which is preliminary data.</text>
</comment>
<dbReference type="Proteomes" id="UP001323405">
    <property type="component" value="Unassembled WGS sequence"/>
</dbReference>
<evidence type="ECO:0000256" key="5">
    <source>
        <dbReference type="ARBA" id="ARBA00012683"/>
    </source>
</evidence>
<dbReference type="PANTHER" id="PTHR11703">
    <property type="entry name" value="DEOXYHYPUSINE SYNTHASE"/>
    <property type="match status" value="1"/>
</dbReference>
<sequence length="352" mass="38697">MDSNLPPTAATEAVLVQSVDMPSDAQKVEELDFNAFKGRPITVDDLLQGMKHMGFQASSMCEAVRIINDMRTWSDPSDPSAKTTIFLGYTSNLISSGLRGTLRYLAQHSHISAIVTTAGGVEEDFIKCLGDTYLSSFAAEGSSLRKQGLNRIGNLVVPNKNYCLFEDWVVPILDRMLEEQEASKGTDDEINWTPSKIIHRLGKEINDERSVYYWAYKNNIPVFCPALTDGSLGDMLYFHTFKASPKQLRVDIVEDIRKINTIAVRAKRAGMIILGGGIVKHHIANACLMRNGAESAVYVNTAQEFDGSDAGARPDEAVSWGKIKIGADAVKVYMEATAAFPFIVANTFAKED</sequence>
<dbReference type="RefSeq" id="XP_062745211.1">
    <property type="nucleotide sequence ID" value="XM_062889251.1"/>
</dbReference>
<dbReference type="Gene3D" id="3.40.910.10">
    <property type="entry name" value="Deoxyhypusine synthase"/>
    <property type="match status" value="1"/>
</dbReference>
<evidence type="ECO:0000256" key="4">
    <source>
        <dbReference type="ARBA" id="ARBA00009892"/>
    </source>
</evidence>